<sequence length="278" mass="30093">MAATPTRAARTEPAPGPGLGFRGEVVDFYHRYRRGYPEAVIDALVAAFGLTGDDTVVDLGCGTGQLAAPIARRVRAVVGVDPEPDMLSRARSAADGRGLTNTSWLLGTDTDLPALGALLGAGSVGAVTIGQALHWMRPDDLFPTLFPLVRPSGGVAVVTNGSPLWLQDTTWSRALRAFLERWSGRRLDYACGTDTDSHQRYRASLAAAGFETHETYVAYQASLDLEQLVGSLYSAFPVDQLPAPQRRPDFADQVRQALIPEDRFTEQVRVTILTGRKR</sequence>
<dbReference type="RefSeq" id="WP_121158038.1">
    <property type="nucleotide sequence ID" value="NZ_RBKT01000001.1"/>
</dbReference>
<accession>A0A495JNL5</accession>
<keyword evidence="5" id="KW-1185">Reference proteome</keyword>
<organism evidence="4 5">
    <name type="scientific">Micromonospora pisi</name>
    <dbReference type="NCBI Taxonomy" id="589240"/>
    <lineage>
        <taxon>Bacteria</taxon>
        <taxon>Bacillati</taxon>
        <taxon>Actinomycetota</taxon>
        <taxon>Actinomycetes</taxon>
        <taxon>Micromonosporales</taxon>
        <taxon>Micromonosporaceae</taxon>
        <taxon>Micromonospora</taxon>
    </lineage>
</organism>
<dbReference type="InterPro" id="IPR051052">
    <property type="entry name" value="Diverse_substrate_MTase"/>
</dbReference>
<dbReference type="InterPro" id="IPR029063">
    <property type="entry name" value="SAM-dependent_MTases_sf"/>
</dbReference>
<dbReference type="Proteomes" id="UP000277671">
    <property type="component" value="Unassembled WGS sequence"/>
</dbReference>
<dbReference type="GO" id="GO:0008168">
    <property type="term" value="F:methyltransferase activity"/>
    <property type="evidence" value="ECO:0007669"/>
    <property type="project" value="UniProtKB-KW"/>
</dbReference>
<dbReference type="SUPFAM" id="SSF53335">
    <property type="entry name" value="S-adenosyl-L-methionine-dependent methyltransferases"/>
    <property type="match status" value="1"/>
</dbReference>
<evidence type="ECO:0000313" key="4">
    <source>
        <dbReference type="EMBL" id="RKR89629.1"/>
    </source>
</evidence>
<dbReference type="OrthoDB" id="9797252at2"/>
<name>A0A495JNL5_9ACTN</name>
<dbReference type="PANTHER" id="PTHR44942">
    <property type="entry name" value="METHYLTRANSF_11 DOMAIN-CONTAINING PROTEIN"/>
    <property type="match status" value="1"/>
</dbReference>
<dbReference type="Gene3D" id="3.40.50.150">
    <property type="entry name" value="Vaccinia Virus protein VP39"/>
    <property type="match status" value="1"/>
</dbReference>
<evidence type="ECO:0000256" key="2">
    <source>
        <dbReference type="ARBA" id="ARBA00022679"/>
    </source>
</evidence>
<evidence type="ECO:0000313" key="5">
    <source>
        <dbReference type="Proteomes" id="UP000277671"/>
    </source>
</evidence>
<feature type="domain" description="Methyltransferase" evidence="3">
    <location>
        <begin position="56"/>
        <end position="153"/>
    </location>
</feature>
<dbReference type="Pfam" id="PF13649">
    <property type="entry name" value="Methyltransf_25"/>
    <property type="match status" value="1"/>
</dbReference>
<dbReference type="AlphaFoldDB" id="A0A495JNL5"/>
<dbReference type="GO" id="GO:0032259">
    <property type="term" value="P:methylation"/>
    <property type="evidence" value="ECO:0007669"/>
    <property type="project" value="UniProtKB-KW"/>
</dbReference>
<dbReference type="PANTHER" id="PTHR44942:SF4">
    <property type="entry name" value="METHYLTRANSFERASE TYPE 11 DOMAIN-CONTAINING PROTEIN"/>
    <property type="match status" value="1"/>
</dbReference>
<dbReference type="CDD" id="cd02440">
    <property type="entry name" value="AdoMet_MTases"/>
    <property type="match status" value="1"/>
</dbReference>
<gene>
    <name evidence="4" type="ORF">BDK92_3984</name>
</gene>
<evidence type="ECO:0000259" key="3">
    <source>
        <dbReference type="Pfam" id="PF13649"/>
    </source>
</evidence>
<evidence type="ECO:0000256" key="1">
    <source>
        <dbReference type="ARBA" id="ARBA00022603"/>
    </source>
</evidence>
<reference evidence="4 5" key="1">
    <citation type="submission" date="2018-10" db="EMBL/GenBank/DDBJ databases">
        <title>Sequencing the genomes of 1000 actinobacteria strains.</title>
        <authorList>
            <person name="Klenk H.-P."/>
        </authorList>
    </citation>
    <scope>NUCLEOTIDE SEQUENCE [LARGE SCALE GENOMIC DNA]</scope>
    <source>
        <strain evidence="4 5">DSM 45175</strain>
    </source>
</reference>
<keyword evidence="2 4" id="KW-0808">Transferase</keyword>
<keyword evidence="1 4" id="KW-0489">Methyltransferase</keyword>
<comment type="caution">
    <text evidence="4">The sequence shown here is derived from an EMBL/GenBank/DDBJ whole genome shotgun (WGS) entry which is preliminary data.</text>
</comment>
<protein>
    <submittedName>
        <fullName evidence="4">Methyltransferase family protein</fullName>
    </submittedName>
</protein>
<proteinExistence type="predicted"/>
<dbReference type="EMBL" id="RBKT01000001">
    <property type="protein sequence ID" value="RKR89629.1"/>
    <property type="molecule type" value="Genomic_DNA"/>
</dbReference>
<dbReference type="InterPro" id="IPR041698">
    <property type="entry name" value="Methyltransf_25"/>
</dbReference>